<dbReference type="SUPFAM" id="SSF54427">
    <property type="entry name" value="NTF2-like"/>
    <property type="match status" value="1"/>
</dbReference>
<evidence type="ECO:0000256" key="2">
    <source>
        <dbReference type="ARBA" id="ARBA00007171"/>
    </source>
</evidence>
<keyword evidence="8" id="KW-0328">Glycosyltransferase</keyword>
<evidence type="ECO:0000259" key="6">
    <source>
        <dbReference type="Pfam" id="PF03717"/>
    </source>
</evidence>
<dbReference type="RefSeq" id="WP_055052405.1">
    <property type="nucleotide sequence ID" value="NZ_CYZA01000001.1"/>
</dbReference>
<dbReference type="Pfam" id="PF00905">
    <property type="entry name" value="Transpeptidase"/>
    <property type="match status" value="1"/>
</dbReference>
<dbReference type="InterPro" id="IPR001460">
    <property type="entry name" value="PCN-bd_Tpept"/>
</dbReference>
<keyword evidence="4" id="KW-0812">Transmembrane</keyword>
<comment type="similarity">
    <text evidence="2">Belongs to the transpeptidase family.</text>
</comment>
<name>A0A173WBU7_9FIRM</name>
<comment type="subcellular location">
    <subcellularLocation>
        <location evidence="1">Membrane</location>
    </subcellularLocation>
</comment>
<evidence type="ECO:0000259" key="5">
    <source>
        <dbReference type="Pfam" id="PF00905"/>
    </source>
</evidence>
<evidence type="ECO:0000256" key="1">
    <source>
        <dbReference type="ARBA" id="ARBA00004370"/>
    </source>
</evidence>
<keyword evidence="4" id="KW-1133">Transmembrane helix</keyword>
<dbReference type="GO" id="GO:0071555">
    <property type="term" value="P:cell wall organization"/>
    <property type="evidence" value="ECO:0007669"/>
    <property type="project" value="TreeGrafter"/>
</dbReference>
<keyword evidence="3 4" id="KW-0472">Membrane</keyword>
<dbReference type="Gene3D" id="3.30.1390.30">
    <property type="entry name" value="Penicillin-binding protein 2a, domain 3"/>
    <property type="match status" value="1"/>
</dbReference>
<dbReference type="GO" id="GO:0071972">
    <property type="term" value="F:peptidoglycan L,D-transpeptidase activity"/>
    <property type="evidence" value="ECO:0007669"/>
    <property type="project" value="TreeGrafter"/>
</dbReference>
<dbReference type="GO" id="GO:0016757">
    <property type="term" value="F:glycosyltransferase activity"/>
    <property type="evidence" value="ECO:0007669"/>
    <property type="project" value="UniProtKB-KW"/>
</dbReference>
<proteinExistence type="inferred from homology"/>
<protein>
    <submittedName>
        <fullName evidence="8">Peptidoglycan synthase FtsI</fullName>
        <ecNumber evidence="8">2.4.1.129</ecNumber>
    </submittedName>
</protein>
<dbReference type="InterPro" id="IPR050515">
    <property type="entry name" value="Beta-lactam/transpept"/>
</dbReference>
<dbReference type="GO" id="GO:0008658">
    <property type="term" value="F:penicillin binding"/>
    <property type="evidence" value="ECO:0007669"/>
    <property type="project" value="InterPro"/>
</dbReference>
<dbReference type="Gene3D" id="3.40.710.10">
    <property type="entry name" value="DD-peptidase/beta-lactamase superfamily"/>
    <property type="match status" value="1"/>
</dbReference>
<accession>A0A173WBU7</accession>
<dbReference type="Proteomes" id="UP000095447">
    <property type="component" value="Unassembled WGS sequence"/>
</dbReference>
<dbReference type="InterPro" id="IPR007887">
    <property type="entry name" value="MecA_N"/>
</dbReference>
<evidence type="ECO:0000256" key="3">
    <source>
        <dbReference type="ARBA" id="ARBA00023136"/>
    </source>
</evidence>
<dbReference type="GO" id="GO:0005886">
    <property type="term" value="C:plasma membrane"/>
    <property type="evidence" value="ECO:0007669"/>
    <property type="project" value="TreeGrafter"/>
</dbReference>
<dbReference type="InterPro" id="IPR005311">
    <property type="entry name" value="PBP_dimer"/>
</dbReference>
<evidence type="ECO:0000259" key="7">
    <source>
        <dbReference type="Pfam" id="PF05223"/>
    </source>
</evidence>
<dbReference type="Gene3D" id="3.90.1310.10">
    <property type="entry name" value="Penicillin-binding protein 2a (Domain 2)"/>
    <property type="match status" value="1"/>
</dbReference>
<dbReference type="EC" id="2.4.1.129" evidence="8"/>
<gene>
    <name evidence="8" type="primary">ftsI</name>
    <name evidence="8" type="ORF">ERS852395_00079</name>
</gene>
<sequence length="699" mass="77759">MRKTKRKKHTKTITKIVLFSGILIGGGIGIVTIMNRNVPEKRLMEYMKYIEKGEYEQMYAMLDQKKSSMNSKEEFIERNSKIYEGIEMSDLSITDITAKRKENGNAAVSYTTNMQTAAGNVEFTNNAVFSHNWTGYHLIWQDQLIFPELSATDKVQVTLEEAKRGNILDRNGRQLAGEGTASSVGIVPGRMENREDTIKKLAEYLGIGADEIEDKLKADWVKADSFVPVATIPKIQEVDLLTVNPDETVLEEKEKQDTLLKIPGIMLSDVKIRTYYLKEAASHLVGYVQAVTAEDLQEHKGEGYRTNSVIGKTGLETLYEKELKGTDGCEICIVDANGNKKSVIAYEPKKDGEDIHTTIDGDLQSTLYEQFKEDRGCSVALNPYTGEVLALVSTPSYDNNDFVRGMDNSQWSALNENEDRPLYNRFRQTWCPGSTFKPVIAAIGLKVGAFTANDDFGNEGLAWQKDSSWGDYTVTTLHDYAPVILKNALIYSDNIYFAKAALKIGADQLMQSLNQIGFNQELPFDIKMSESQYSNTDKIETEIQLADSGYGQGQILVNPLHLASIYTAFLNDGNMIKPYLHADGSTSSEIWIKDAFSPQIVLEVMEGLEGVVNNPEGTGYGACREDIRLAGKTGTAELKATKEDTSGTEIGWFTVFTTDRDTENPILLISMVENVKDIGGSGYVVEKDKAILDEYLGNE</sequence>
<dbReference type="EMBL" id="CYZA01000001">
    <property type="protein sequence ID" value="CUN36931.1"/>
    <property type="molecule type" value="Genomic_DNA"/>
</dbReference>
<dbReference type="AlphaFoldDB" id="A0A173WBU7"/>
<dbReference type="Pfam" id="PF05223">
    <property type="entry name" value="MecA_N"/>
    <property type="match status" value="1"/>
</dbReference>
<feature type="transmembrane region" description="Helical" evidence="4">
    <location>
        <begin position="12"/>
        <end position="34"/>
    </location>
</feature>
<dbReference type="Pfam" id="PF03717">
    <property type="entry name" value="PBP_dimer"/>
    <property type="match status" value="1"/>
</dbReference>
<dbReference type="PANTHER" id="PTHR30627:SF25">
    <property type="entry name" value="PENICILLIN-BINDING PROTEIN 3"/>
    <property type="match status" value="1"/>
</dbReference>
<dbReference type="SUPFAM" id="SSF56601">
    <property type="entry name" value="beta-lactamase/transpeptidase-like"/>
    <property type="match status" value="1"/>
</dbReference>
<reference evidence="8 9" key="1">
    <citation type="submission" date="2015-09" db="EMBL/GenBank/DDBJ databases">
        <authorList>
            <consortium name="Pathogen Informatics"/>
        </authorList>
    </citation>
    <scope>NUCLEOTIDE SEQUENCE [LARGE SCALE GENOMIC DNA]</scope>
    <source>
        <strain evidence="8 9">2789STDY5608838</strain>
    </source>
</reference>
<feature type="domain" description="Penicillin-binding protein transpeptidase" evidence="5">
    <location>
        <begin position="376"/>
        <end position="677"/>
    </location>
</feature>
<dbReference type="STRING" id="657314.CK5_08860"/>
<dbReference type="InterPro" id="IPR012338">
    <property type="entry name" value="Beta-lactam/transpept-like"/>
</dbReference>
<evidence type="ECO:0000313" key="8">
    <source>
        <dbReference type="EMBL" id="CUN36931.1"/>
    </source>
</evidence>
<dbReference type="InterPro" id="IPR032710">
    <property type="entry name" value="NTF2-like_dom_sf"/>
</dbReference>
<feature type="domain" description="NTF2-like N-terminal transpeptidase" evidence="7">
    <location>
        <begin position="39"/>
        <end position="153"/>
    </location>
</feature>
<dbReference type="PANTHER" id="PTHR30627">
    <property type="entry name" value="PEPTIDOGLYCAN D,D-TRANSPEPTIDASE"/>
    <property type="match status" value="1"/>
</dbReference>
<dbReference type="InterPro" id="IPR036138">
    <property type="entry name" value="PBP_dimer_sf"/>
</dbReference>
<dbReference type="GO" id="GO:0046677">
    <property type="term" value="P:response to antibiotic"/>
    <property type="evidence" value="ECO:0007669"/>
    <property type="project" value="InterPro"/>
</dbReference>
<keyword evidence="8" id="KW-0808">Transferase</keyword>
<evidence type="ECO:0000313" key="9">
    <source>
        <dbReference type="Proteomes" id="UP000095447"/>
    </source>
</evidence>
<evidence type="ECO:0000256" key="4">
    <source>
        <dbReference type="SAM" id="Phobius"/>
    </source>
</evidence>
<organism evidence="8 9">
    <name type="scientific">Blautia obeum</name>
    <dbReference type="NCBI Taxonomy" id="40520"/>
    <lineage>
        <taxon>Bacteria</taxon>
        <taxon>Bacillati</taxon>
        <taxon>Bacillota</taxon>
        <taxon>Clostridia</taxon>
        <taxon>Lachnospirales</taxon>
        <taxon>Lachnospiraceae</taxon>
        <taxon>Blautia</taxon>
    </lineage>
</organism>
<feature type="domain" description="Penicillin-binding protein dimerisation" evidence="6">
    <location>
        <begin position="161"/>
        <end position="341"/>
    </location>
</feature>
<dbReference type="SUPFAM" id="SSF56519">
    <property type="entry name" value="Penicillin binding protein dimerisation domain"/>
    <property type="match status" value="1"/>
</dbReference>
<dbReference type="Gene3D" id="3.10.450.100">
    <property type="entry name" value="NTF2-like, domain 1"/>
    <property type="match status" value="1"/>
</dbReference>